<dbReference type="EMBL" id="OZ021738">
    <property type="protein sequence ID" value="CAK9319328.1"/>
    <property type="molecule type" value="Genomic_DNA"/>
</dbReference>
<reference evidence="2 3" key="1">
    <citation type="submission" date="2024-03" db="EMBL/GenBank/DDBJ databases">
        <authorList>
            <person name="Gkanogiannis A."/>
            <person name="Becerra Lopez-Lavalle L."/>
        </authorList>
    </citation>
    <scope>NUCLEOTIDE SEQUENCE [LARGE SCALE GENOMIC DNA]</scope>
</reference>
<keyword evidence="1" id="KW-0732">Signal</keyword>
<accession>A0ABP0YJV1</accession>
<feature type="chain" id="PRO_5046925108" description="Secreted protein" evidence="1">
    <location>
        <begin position="29"/>
        <end position="111"/>
    </location>
</feature>
<evidence type="ECO:0000313" key="3">
    <source>
        <dbReference type="Proteomes" id="UP001642487"/>
    </source>
</evidence>
<feature type="non-terminal residue" evidence="2">
    <location>
        <position position="1"/>
    </location>
</feature>
<name>A0ABP0YJV1_9ROSI</name>
<proteinExistence type="predicted"/>
<evidence type="ECO:0000256" key="1">
    <source>
        <dbReference type="SAM" id="SignalP"/>
    </source>
</evidence>
<sequence>MRIREFAETYRCCSVIHLLPTLLLLSWTLSVNDRRCLEQTRCRMPLRGLVEHSWERMICVPYRLYLNRRWSLPGDARVHKSDVSLVHSLERFRDRFLPSLAKGHRICRNHM</sequence>
<gene>
    <name evidence="2" type="ORF">CITCOLO1_LOCUS11325</name>
</gene>
<organism evidence="2 3">
    <name type="scientific">Citrullus colocynthis</name>
    <name type="common">colocynth</name>
    <dbReference type="NCBI Taxonomy" id="252529"/>
    <lineage>
        <taxon>Eukaryota</taxon>
        <taxon>Viridiplantae</taxon>
        <taxon>Streptophyta</taxon>
        <taxon>Embryophyta</taxon>
        <taxon>Tracheophyta</taxon>
        <taxon>Spermatophyta</taxon>
        <taxon>Magnoliopsida</taxon>
        <taxon>eudicotyledons</taxon>
        <taxon>Gunneridae</taxon>
        <taxon>Pentapetalae</taxon>
        <taxon>rosids</taxon>
        <taxon>fabids</taxon>
        <taxon>Cucurbitales</taxon>
        <taxon>Cucurbitaceae</taxon>
        <taxon>Benincaseae</taxon>
        <taxon>Citrullus</taxon>
    </lineage>
</organism>
<feature type="signal peptide" evidence="1">
    <location>
        <begin position="1"/>
        <end position="28"/>
    </location>
</feature>
<evidence type="ECO:0008006" key="4">
    <source>
        <dbReference type="Google" id="ProtNLM"/>
    </source>
</evidence>
<keyword evidence="3" id="KW-1185">Reference proteome</keyword>
<protein>
    <recommendedName>
        <fullName evidence="4">Secreted protein</fullName>
    </recommendedName>
</protein>
<dbReference type="Proteomes" id="UP001642487">
    <property type="component" value="Chromosome 4"/>
</dbReference>
<evidence type="ECO:0000313" key="2">
    <source>
        <dbReference type="EMBL" id="CAK9319328.1"/>
    </source>
</evidence>